<reference evidence="1 2" key="1">
    <citation type="submission" date="2015-05" db="EMBL/GenBank/DDBJ databases">
        <title>A genomic and transcriptomic approach to investigate the blue pigment phenotype in Pseudomonas fluorescens.</title>
        <authorList>
            <person name="Andreani N.A."/>
            <person name="Cardazzo B."/>
        </authorList>
    </citation>
    <scope>NUCLEOTIDE SEQUENCE [LARGE SCALE GENOMIC DNA]</scope>
    <source>
        <strain evidence="1 2">Ps_22</strain>
    </source>
</reference>
<sequence>MPISSDQAALLQQLRNQGYVVLLVEPSETEHINRERLESRLRADAADHIEDLLSLEAVQIR</sequence>
<dbReference type="PATRIC" id="fig|294.194.peg.6935"/>
<comment type="caution">
    <text evidence="1">The sequence shown here is derived from an EMBL/GenBank/DDBJ whole genome shotgun (WGS) entry which is preliminary data.</text>
</comment>
<evidence type="ECO:0000313" key="2">
    <source>
        <dbReference type="Proteomes" id="UP000061348"/>
    </source>
</evidence>
<proteinExistence type="predicted"/>
<gene>
    <name evidence="1" type="ORF">PFLmoz3_06231</name>
</gene>
<protein>
    <submittedName>
        <fullName evidence="1">Uncharacterized protein</fullName>
    </submittedName>
</protein>
<dbReference type="Proteomes" id="UP000061348">
    <property type="component" value="Unassembled WGS sequence"/>
</dbReference>
<organism evidence="1 2">
    <name type="scientific">Pseudomonas fluorescens</name>
    <dbReference type="NCBI Taxonomy" id="294"/>
    <lineage>
        <taxon>Bacteria</taxon>
        <taxon>Pseudomonadati</taxon>
        <taxon>Pseudomonadota</taxon>
        <taxon>Gammaproteobacteria</taxon>
        <taxon>Pseudomonadales</taxon>
        <taxon>Pseudomonadaceae</taxon>
        <taxon>Pseudomonas</taxon>
    </lineage>
</organism>
<accession>A0A109KLI5</accession>
<evidence type="ECO:0000313" key="1">
    <source>
        <dbReference type="EMBL" id="KWV71463.1"/>
    </source>
</evidence>
<dbReference type="AlphaFoldDB" id="A0A109KLI5"/>
<name>A0A109KLI5_PSEFL</name>
<dbReference type="RefSeq" id="WP_016502325.1">
    <property type="nucleotide sequence ID" value="NZ_LCYA01000307.1"/>
</dbReference>
<dbReference type="EMBL" id="LCYA01000307">
    <property type="protein sequence ID" value="KWV71463.1"/>
    <property type="molecule type" value="Genomic_DNA"/>
</dbReference>